<dbReference type="Pfam" id="PF06677">
    <property type="entry name" value="Auto_anti-p27"/>
    <property type="match status" value="1"/>
</dbReference>
<dbReference type="SUPFAM" id="SSF50022">
    <property type="entry name" value="ISP domain"/>
    <property type="match status" value="1"/>
</dbReference>
<dbReference type="InterPro" id="IPR009563">
    <property type="entry name" value="SSSCA1"/>
</dbReference>
<evidence type="ECO:0000313" key="1">
    <source>
        <dbReference type="EMBL" id="HGM58585.1"/>
    </source>
</evidence>
<proteinExistence type="predicted"/>
<name>A0A7C4H941_STAMA</name>
<organism evidence="1">
    <name type="scientific">Staphylothermus marinus</name>
    <dbReference type="NCBI Taxonomy" id="2280"/>
    <lineage>
        <taxon>Archaea</taxon>
        <taxon>Thermoproteota</taxon>
        <taxon>Thermoprotei</taxon>
        <taxon>Desulfurococcales</taxon>
        <taxon>Desulfurococcaceae</taxon>
        <taxon>Staphylothermus</taxon>
    </lineage>
</organism>
<protein>
    <recommendedName>
        <fullName evidence="2">Sjogrens syndrome scleroderma autoantigen 1</fullName>
    </recommendedName>
</protein>
<dbReference type="GO" id="GO:0051537">
    <property type="term" value="F:2 iron, 2 sulfur cluster binding"/>
    <property type="evidence" value="ECO:0007669"/>
    <property type="project" value="InterPro"/>
</dbReference>
<comment type="caution">
    <text evidence="1">The sequence shown here is derived from an EMBL/GenBank/DDBJ whole genome shotgun (WGS) entry which is preliminary data.</text>
</comment>
<gene>
    <name evidence="1" type="ORF">ENU14_03225</name>
</gene>
<accession>A0A7C4H941</accession>
<dbReference type="EMBL" id="DTBJ01000022">
    <property type="protein sequence ID" value="HGM58585.1"/>
    <property type="molecule type" value="Genomic_DNA"/>
</dbReference>
<sequence>MSSETNPVKKMAELMKAGATMLAETCPVEGCRLPLFKLKTGEIVCPVHGRVYVVKSDEEALKIREEITLKTTLDKLEEMVIKHIYSRIESDELETTELINLLEILERIYRIKNQLKSSS</sequence>
<dbReference type="InterPro" id="IPR036922">
    <property type="entry name" value="Rieske_2Fe-2S_sf"/>
</dbReference>
<dbReference type="AlphaFoldDB" id="A0A7C4H941"/>
<dbReference type="NCBIfam" id="NF001647">
    <property type="entry name" value="PRK00420.1-4"/>
    <property type="match status" value="1"/>
</dbReference>
<evidence type="ECO:0008006" key="2">
    <source>
        <dbReference type="Google" id="ProtNLM"/>
    </source>
</evidence>
<reference evidence="1" key="1">
    <citation type="journal article" date="2020" name="mSystems">
        <title>Genome- and Community-Level Interaction Insights into Carbon Utilization and Element Cycling Functions of Hydrothermarchaeota in Hydrothermal Sediment.</title>
        <authorList>
            <person name="Zhou Z."/>
            <person name="Liu Y."/>
            <person name="Xu W."/>
            <person name="Pan J."/>
            <person name="Luo Z.H."/>
            <person name="Li M."/>
        </authorList>
    </citation>
    <scope>NUCLEOTIDE SEQUENCE [LARGE SCALE GENOMIC DNA]</scope>
    <source>
        <strain evidence="1">SpSt-642</strain>
    </source>
</reference>